<gene>
    <name evidence="1" type="ORF">ELQ35_01800</name>
</gene>
<reference evidence="1 2" key="1">
    <citation type="submission" date="2018-12" db="EMBL/GenBank/DDBJ databases">
        <title>Bacillus chawlae sp. nov., Bacillus glennii sp. nov., and Bacillus saganii sp. nov. Isolated from the Vehicle Assembly Building at Kennedy Space Center where the Viking Spacecraft were Assembled.</title>
        <authorList>
            <person name="Seuylemezian A."/>
            <person name="Vaishampayan P."/>
        </authorList>
    </citation>
    <scope>NUCLEOTIDE SEQUENCE [LARGE SCALE GENOMIC DNA]</scope>
    <source>
        <strain evidence="1 2">L5</strain>
    </source>
</reference>
<dbReference type="RefSeq" id="WP_126863133.1">
    <property type="nucleotide sequence ID" value="NZ_JAUSTX010000029.1"/>
</dbReference>
<protein>
    <submittedName>
        <fullName evidence="1">Uncharacterized protein</fullName>
    </submittedName>
</protein>
<dbReference type="EMBL" id="RYZZ01000001">
    <property type="protein sequence ID" value="RUQ32842.1"/>
    <property type="molecule type" value="Genomic_DNA"/>
</dbReference>
<dbReference type="AlphaFoldDB" id="A0A3S1BCG7"/>
<name>A0A3S1BCG7_9BACI</name>
<keyword evidence="2" id="KW-1185">Reference proteome</keyword>
<comment type="caution">
    <text evidence="1">The sequence shown here is derived from an EMBL/GenBank/DDBJ whole genome shotgun (WGS) entry which is preliminary data.</text>
</comment>
<dbReference type="Proteomes" id="UP000267430">
    <property type="component" value="Unassembled WGS sequence"/>
</dbReference>
<evidence type="ECO:0000313" key="1">
    <source>
        <dbReference type="EMBL" id="RUQ32842.1"/>
    </source>
</evidence>
<organism evidence="1 2">
    <name type="scientific">Peribacillus cavernae</name>
    <dbReference type="NCBI Taxonomy" id="1674310"/>
    <lineage>
        <taxon>Bacteria</taxon>
        <taxon>Bacillati</taxon>
        <taxon>Bacillota</taxon>
        <taxon>Bacilli</taxon>
        <taxon>Bacillales</taxon>
        <taxon>Bacillaceae</taxon>
        <taxon>Peribacillus</taxon>
    </lineage>
</organism>
<accession>A0A3S1BCG7</accession>
<sequence length="64" mass="7559">MQNETLAFVKYVLDKNGVQSEYHLEQLCTHADFLKESSRFIKGNKQVQNYDPIFAHFQKPIIKE</sequence>
<evidence type="ECO:0000313" key="2">
    <source>
        <dbReference type="Proteomes" id="UP000267430"/>
    </source>
</evidence>
<proteinExistence type="predicted"/>